<gene>
    <name evidence="1" type="ORF">ISF9_060</name>
</gene>
<reference evidence="1 2" key="1">
    <citation type="journal article" date="2014" name="Arch. Virol.">
        <title>Complete genome sequence of a novel phage, vB_MoxS-ISF9, infecting methylotrophic Microbacterium: first report of a virulent Microbacterium phage.</title>
        <authorList>
            <person name="Zamani I."/>
            <person name="Bouzari M."/>
            <person name="Emtiazi G."/>
            <person name="Ghasemi S.M."/>
            <person name="Chang H.I."/>
        </authorList>
    </citation>
    <scope>NUCLEOTIDE SEQUENCE [LARGE SCALE GENOMIC DNA]</scope>
</reference>
<name>W8NNL4_9CAUD</name>
<dbReference type="RefSeq" id="YP_009021505.1">
    <property type="nucleotide sequence ID" value="NC_023859.1"/>
</dbReference>
<protein>
    <submittedName>
        <fullName evidence="1">Uncharacterized protein</fullName>
    </submittedName>
</protein>
<dbReference type="KEGG" id="vg:18938371"/>
<keyword evidence="2" id="KW-1185">Reference proteome</keyword>
<accession>W8NNL4</accession>
<dbReference type="EMBL" id="KJ173786">
    <property type="protein sequence ID" value="AHL18530.1"/>
    <property type="molecule type" value="Genomic_DNA"/>
</dbReference>
<dbReference type="GeneID" id="18938371"/>
<sequence>MATTHTCHVDCRLEVTPYTDGNGKPRERRAHIMYAAEPSSAAGRYQWEQNRAILDQGRRAWRASGQGQSRACRVWDEQRRTGANRVGERLFRRKLYDF</sequence>
<proteinExistence type="predicted"/>
<dbReference type="Proteomes" id="UP000019700">
    <property type="component" value="Genome"/>
</dbReference>
<organism evidence="1 2">
    <name type="scientific">Microbacterium phage vB_MoxS-ISF9</name>
    <dbReference type="NCBI Taxonomy" id="1458670"/>
    <lineage>
        <taxon>Viruses</taxon>
        <taxon>Duplodnaviria</taxon>
        <taxon>Heunggongvirae</taxon>
        <taxon>Uroviricota</taxon>
        <taxon>Caudoviricetes</taxon>
        <taxon>Farahnazvirus</taxon>
        <taxon>Farahnazvirus ISF9</taxon>
    </lineage>
</organism>
<evidence type="ECO:0000313" key="1">
    <source>
        <dbReference type="EMBL" id="AHL18530.1"/>
    </source>
</evidence>
<evidence type="ECO:0000313" key="2">
    <source>
        <dbReference type="Proteomes" id="UP000019700"/>
    </source>
</evidence>